<proteinExistence type="predicted"/>
<accession>A0A7J8BLT6</accession>
<evidence type="ECO:0000313" key="1">
    <source>
        <dbReference type="EMBL" id="KAF6399682.1"/>
    </source>
</evidence>
<name>A0A7J8BLT6_MOLMO</name>
<sequence length="20" mass="2272">MGFEVRPEFHSSFCSGMYCG</sequence>
<keyword evidence="2" id="KW-1185">Reference proteome</keyword>
<organism evidence="1 2">
    <name type="scientific">Molossus molossus</name>
    <name type="common">Pallas' mastiff bat</name>
    <name type="synonym">Vespertilio molossus</name>
    <dbReference type="NCBI Taxonomy" id="27622"/>
    <lineage>
        <taxon>Eukaryota</taxon>
        <taxon>Metazoa</taxon>
        <taxon>Chordata</taxon>
        <taxon>Craniata</taxon>
        <taxon>Vertebrata</taxon>
        <taxon>Euteleostomi</taxon>
        <taxon>Mammalia</taxon>
        <taxon>Eutheria</taxon>
        <taxon>Laurasiatheria</taxon>
        <taxon>Chiroptera</taxon>
        <taxon>Yangochiroptera</taxon>
        <taxon>Molossidae</taxon>
        <taxon>Molossus</taxon>
    </lineage>
</organism>
<dbReference type="Proteomes" id="UP000550707">
    <property type="component" value="Unassembled WGS sequence"/>
</dbReference>
<gene>
    <name evidence="1" type="ORF">HJG59_003914</name>
</gene>
<reference evidence="1 2" key="1">
    <citation type="journal article" date="2020" name="Nature">
        <title>Six reference-quality genomes reveal evolution of bat adaptations.</title>
        <authorList>
            <person name="Jebb D."/>
            <person name="Huang Z."/>
            <person name="Pippel M."/>
            <person name="Hughes G.M."/>
            <person name="Lavrichenko K."/>
            <person name="Devanna P."/>
            <person name="Winkler S."/>
            <person name="Jermiin L.S."/>
            <person name="Skirmuntt E.C."/>
            <person name="Katzourakis A."/>
            <person name="Burkitt-Gray L."/>
            <person name="Ray D.A."/>
            <person name="Sullivan K.A.M."/>
            <person name="Roscito J.G."/>
            <person name="Kirilenko B.M."/>
            <person name="Davalos L.M."/>
            <person name="Corthals A.P."/>
            <person name="Power M.L."/>
            <person name="Jones G."/>
            <person name="Ransome R.D."/>
            <person name="Dechmann D.K.N."/>
            <person name="Locatelli A.G."/>
            <person name="Puechmaille S.J."/>
            <person name="Fedrigo O."/>
            <person name="Jarvis E.D."/>
            <person name="Hiller M."/>
            <person name="Vernes S.C."/>
            <person name="Myers E.W."/>
            <person name="Teeling E.C."/>
        </authorList>
    </citation>
    <scope>NUCLEOTIDE SEQUENCE [LARGE SCALE GENOMIC DNA]</scope>
    <source>
        <strain evidence="1">MMolMol1</strain>
        <tissue evidence="1">Muscle</tissue>
    </source>
</reference>
<protein>
    <submittedName>
        <fullName evidence="1">Dispatched RND transporter family member 1</fullName>
    </submittedName>
</protein>
<dbReference type="EMBL" id="JACASF010000023">
    <property type="protein sequence ID" value="KAF6399682.1"/>
    <property type="molecule type" value="Genomic_DNA"/>
</dbReference>
<dbReference type="AlphaFoldDB" id="A0A7J8BLT6"/>
<comment type="caution">
    <text evidence="1">The sequence shown here is derived from an EMBL/GenBank/DDBJ whole genome shotgun (WGS) entry which is preliminary data.</text>
</comment>
<evidence type="ECO:0000313" key="2">
    <source>
        <dbReference type="Proteomes" id="UP000550707"/>
    </source>
</evidence>